<dbReference type="GeneID" id="38777666"/>
<sequence length="265" mass="28307">MPAKATQEPKSKDYTATVRELDATKSGAQDDAMRQAVLAVVQIWLNRLALVSGITTFFASIDSLLFSLASTATHIGDPDTSGWNAIDKLTTASFAGALIFHVCSAIVAFAGSFVLVRLQLVDADQQEHEAGIPAIYAEPMREVSDMRENSLSLDNTLRPSDTFNAAHAGQPQWRAAYNGIYSRVVIRRLVAKRPKGPVDSLLDPGPPVELLSRCNALAVVMAVLGFILAVLGILAYAWTATPLSVSIFSSACLGGCIIATCIAIW</sequence>
<evidence type="ECO:0000313" key="3">
    <source>
        <dbReference type="Proteomes" id="UP000287166"/>
    </source>
</evidence>
<keyword evidence="1" id="KW-0472">Membrane</keyword>
<gene>
    <name evidence="2" type="ORF">SCP_0304680</name>
</gene>
<dbReference type="EMBL" id="BFAD01000003">
    <property type="protein sequence ID" value="GBE80749.1"/>
    <property type="molecule type" value="Genomic_DNA"/>
</dbReference>
<dbReference type="Proteomes" id="UP000287166">
    <property type="component" value="Unassembled WGS sequence"/>
</dbReference>
<organism evidence="2 3">
    <name type="scientific">Sparassis crispa</name>
    <dbReference type="NCBI Taxonomy" id="139825"/>
    <lineage>
        <taxon>Eukaryota</taxon>
        <taxon>Fungi</taxon>
        <taxon>Dikarya</taxon>
        <taxon>Basidiomycota</taxon>
        <taxon>Agaricomycotina</taxon>
        <taxon>Agaricomycetes</taxon>
        <taxon>Polyporales</taxon>
        <taxon>Sparassidaceae</taxon>
        <taxon>Sparassis</taxon>
    </lineage>
</organism>
<proteinExistence type="predicted"/>
<dbReference type="RefSeq" id="XP_027611662.1">
    <property type="nucleotide sequence ID" value="XM_027755861.1"/>
</dbReference>
<evidence type="ECO:0000313" key="2">
    <source>
        <dbReference type="EMBL" id="GBE80749.1"/>
    </source>
</evidence>
<protein>
    <recommendedName>
        <fullName evidence="4">Transmembrane protein</fullName>
    </recommendedName>
</protein>
<dbReference type="InParanoid" id="A0A401GF06"/>
<feature type="transmembrane region" description="Helical" evidence="1">
    <location>
        <begin position="92"/>
        <end position="116"/>
    </location>
</feature>
<comment type="caution">
    <text evidence="2">The sequence shown here is derived from an EMBL/GenBank/DDBJ whole genome shotgun (WGS) entry which is preliminary data.</text>
</comment>
<feature type="transmembrane region" description="Helical" evidence="1">
    <location>
        <begin position="48"/>
        <end position="72"/>
    </location>
</feature>
<keyword evidence="1" id="KW-1133">Transmembrane helix</keyword>
<dbReference type="AlphaFoldDB" id="A0A401GF06"/>
<keyword evidence="3" id="KW-1185">Reference proteome</keyword>
<keyword evidence="1" id="KW-0812">Transmembrane</keyword>
<feature type="transmembrane region" description="Helical" evidence="1">
    <location>
        <begin position="244"/>
        <end position="264"/>
    </location>
</feature>
<feature type="transmembrane region" description="Helical" evidence="1">
    <location>
        <begin position="216"/>
        <end position="238"/>
    </location>
</feature>
<name>A0A401GF06_9APHY</name>
<dbReference type="OrthoDB" id="2653987at2759"/>
<accession>A0A401GF06</accession>
<evidence type="ECO:0008006" key="4">
    <source>
        <dbReference type="Google" id="ProtNLM"/>
    </source>
</evidence>
<evidence type="ECO:0000256" key="1">
    <source>
        <dbReference type="SAM" id="Phobius"/>
    </source>
</evidence>
<reference evidence="2 3" key="1">
    <citation type="journal article" date="2018" name="Sci. Rep.">
        <title>Genome sequence of the cauliflower mushroom Sparassis crispa (Hanabiratake) and its association with beneficial usage.</title>
        <authorList>
            <person name="Kiyama R."/>
            <person name="Furutani Y."/>
            <person name="Kawaguchi K."/>
            <person name="Nakanishi T."/>
        </authorList>
    </citation>
    <scope>NUCLEOTIDE SEQUENCE [LARGE SCALE GENOMIC DNA]</scope>
</reference>